<feature type="chain" id="PRO_5033922100" evidence="4">
    <location>
        <begin position="26"/>
        <end position="800"/>
    </location>
</feature>
<dbReference type="PANTHER" id="PTHR42721">
    <property type="entry name" value="SUGAR HYDROLASE-RELATED"/>
    <property type="match status" value="1"/>
</dbReference>
<dbReference type="GO" id="GO:0031222">
    <property type="term" value="P:arabinan catabolic process"/>
    <property type="evidence" value="ECO:0000318"/>
    <property type="project" value="GO_Central"/>
</dbReference>
<keyword evidence="2" id="KW-0378">Hydrolase</keyword>
<dbReference type="SMART" id="SM01217">
    <property type="entry name" value="Fn3_like"/>
    <property type="match status" value="1"/>
</dbReference>
<reference evidence="7" key="2">
    <citation type="submission" date="2021-05" db="UniProtKB">
        <authorList>
            <consortium name="EnsemblPlants"/>
        </authorList>
    </citation>
    <scope>IDENTIFICATION</scope>
    <source>
        <strain evidence="7">subsp. malaccensis</strain>
    </source>
</reference>
<dbReference type="FunFam" id="3.40.50.1700:FF:000001">
    <property type="entry name" value="probable beta-D-xylosidase 2"/>
    <property type="match status" value="1"/>
</dbReference>
<dbReference type="InterPro" id="IPR026891">
    <property type="entry name" value="Fn3-like"/>
</dbReference>
<dbReference type="Proteomes" id="UP000012960">
    <property type="component" value="Unplaced"/>
</dbReference>
<dbReference type="Gramene" id="Ma06_t22940.1">
    <property type="protein sequence ID" value="Ma06_p22940.1"/>
    <property type="gene ID" value="Ma06_g22940"/>
</dbReference>
<dbReference type="PRINTS" id="PR00133">
    <property type="entry name" value="GLHYDRLASE3"/>
</dbReference>
<dbReference type="EnsemblPlants" id="Ma06_t22940.1">
    <property type="protein sequence ID" value="Ma06_p22940.1"/>
    <property type="gene ID" value="Ma06_g22940"/>
</dbReference>
<evidence type="ECO:0000256" key="1">
    <source>
        <dbReference type="ARBA" id="ARBA00022729"/>
    </source>
</evidence>
<evidence type="ECO:0000256" key="2">
    <source>
        <dbReference type="ARBA" id="ARBA00022801"/>
    </source>
</evidence>
<dbReference type="InParanoid" id="A0A804JJC9"/>
<proteinExistence type="predicted"/>
<dbReference type="AlphaFoldDB" id="A0A804JJC9"/>
<dbReference type="GO" id="GO:0046556">
    <property type="term" value="F:alpha-L-arabinofuranosidase activity"/>
    <property type="evidence" value="ECO:0000318"/>
    <property type="project" value="GO_Central"/>
</dbReference>
<reference evidence="6" key="1">
    <citation type="submission" date="2021-03" db="EMBL/GenBank/DDBJ databases">
        <authorList>
            <consortium name="Genoscope - CEA"/>
            <person name="William W."/>
        </authorList>
    </citation>
    <scope>NUCLEOTIDE SEQUENCE</scope>
    <source>
        <strain evidence="6">Doubled-haploid Pahang</strain>
    </source>
</reference>
<dbReference type="FunFam" id="3.20.20.300:FF:000010">
    <property type="entry name" value="Putative beta-D-xylosidase 5"/>
    <property type="match status" value="1"/>
</dbReference>
<dbReference type="InterPro" id="IPR017853">
    <property type="entry name" value="GH"/>
</dbReference>
<evidence type="ECO:0000256" key="3">
    <source>
        <dbReference type="ARBA" id="ARBA00023295"/>
    </source>
</evidence>
<dbReference type="OMA" id="HYHARRI"/>
<dbReference type="InterPro" id="IPR013783">
    <property type="entry name" value="Ig-like_fold"/>
</dbReference>
<protein>
    <submittedName>
        <fullName evidence="6">(wild Malaysian banana) hypothetical protein</fullName>
    </submittedName>
</protein>
<evidence type="ECO:0000313" key="8">
    <source>
        <dbReference type="Proteomes" id="UP000012960"/>
    </source>
</evidence>
<evidence type="ECO:0000313" key="7">
    <source>
        <dbReference type="EnsemblPlants" id="Ma06_p22940.1"/>
    </source>
</evidence>
<sequence length="800" mass="87358">MAPCSLLSILLFLSVAATIAAVSYADDFPPPYDFTHVCDPDRYKKLNLSVAKFAFCDKSLPYRARAKNLVDSLTLQEKVTLLGNQNAAVQHLGLPRYNWWSEALHGVSNFGGGSRFGKNVPGATSFPLPITSAAAFNEQLWKAIGQTVSTEGRAMHNVGMAGLTFWSPNINVVRDPRWGRILETPGEDPFVVGRYAVNFVRGMQDVVGQETAEDPNTRPLKVSACCKHYAAYDLDNWATTGSAVVDRIHFNANVTEQDIVETFLRPFEMCVKEGDVSSVMCSYNQVNAIPTCVDARLLRGTIRNDWELHGYIVSDCDSIDVLLNTQKFLDDTPEDAVAQVLRAGLDLDCGDTYTKYLESATFRGLVKESELDQALINNYVVLLRLGFFDGQPAYDKLTASDVCSKQHLDLATDAARQGIVLLKNSNGALPLSTKRHKNIAVVGPNSADNSVQIGNYAGVPCKYVTAVDGLRRYASVDHKIGCADVRCQNETFIFPAVRSARNADATVIVAGLNLDIEREDHDRTDLELPGYQNQLIRQVADASKGPVVLVIFSAGGVNVTEFDVSDKISAIVWAGYPGEKGGDALADVLYGSYNPGGRLPLTWYTPEYLLQLPMTSMKLRPVDELGYPGRTYKFYNGTTIYPFGYGLSYTTFSYSVVSTQRYVDKKLAPNSHCTLLRYNQSAYVPPCHAARVDDLDCADDISVTVEVKNTGSLDGSDAVILYSQAPDGILGAPIKQVVGFQRVLVEAGKSSNVTFSLSSCKSLSIVTDSAYVAVPSGRHTFIVGSGDNAVPFAFQVYLRD</sequence>
<dbReference type="Gene3D" id="2.60.40.10">
    <property type="entry name" value="Immunoglobulins"/>
    <property type="match status" value="1"/>
</dbReference>
<dbReference type="Pfam" id="PF14310">
    <property type="entry name" value="Fn3-like"/>
    <property type="match status" value="1"/>
</dbReference>
<dbReference type="InterPro" id="IPR001764">
    <property type="entry name" value="Glyco_hydro_3_N"/>
</dbReference>
<gene>
    <name evidence="6" type="ORF">GSMUA_168710.1</name>
</gene>
<dbReference type="Pfam" id="PF00933">
    <property type="entry name" value="Glyco_hydro_3"/>
    <property type="match status" value="1"/>
</dbReference>
<dbReference type="Pfam" id="PF01915">
    <property type="entry name" value="Glyco_hydro_3_C"/>
    <property type="match status" value="1"/>
</dbReference>
<dbReference type="GO" id="GO:0045493">
    <property type="term" value="P:xylan catabolic process"/>
    <property type="evidence" value="ECO:0000318"/>
    <property type="project" value="GO_Central"/>
</dbReference>
<dbReference type="SUPFAM" id="SSF52279">
    <property type="entry name" value="Beta-D-glucan exohydrolase, C-terminal domain"/>
    <property type="match status" value="1"/>
</dbReference>
<feature type="signal peptide" evidence="4">
    <location>
        <begin position="1"/>
        <end position="25"/>
    </location>
</feature>
<dbReference type="EMBL" id="HG996471">
    <property type="protein sequence ID" value="CAG1847076.1"/>
    <property type="molecule type" value="Genomic_DNA"/>
</dbReference>
<evidence type="ECO:0000259" key="5">
    <source>
        <dbReference type="SMART" id="SM01217"/>
    </source>
</evidence>
<dbReference type="PANTHER" id="PTHR42721:SF11">
    <property type="entry name" value="BETA-D-XYLOSIDASE 5-RELATED"/>
    <property type="match status" value="1"/>
</dbReference>
<dbReference type="InterPro" id="IPR036962">
    <property type="entry name" value="Glyco_hydro_3_N_sf"/>
</dbReference>
<name>A0A804JJC9_MUSAM</name>
<accession>A0A804JJC9</accession>
<dbReference type="InterPro" id="IPR036881">
    <property type="entry name" value="Glyco_hydro_3_C_sf"/>
</dbReference>
<dbReference type="Gene3D" id="3.20.20.300">
    <property type="entry name" value="Glycoside hydrolase, family 3, N-terminal domain"/>
    <property type="match status" value="1"/>
</dbReference>
<dbReference type="InterPro" id="IPR044993">
    <property type="entry name" value="BXL"/>
</dbReference>
<dbReference type="InterPro" id="IPR002772">
    <property type="entry name" value="Glyco_hydro_3_C"/>
</dbReference>
<feature type="domain" description="Fibronectin type III-like" evidence="5">
    <location>
        <begin position="717"/>
        <end position="787"/>
    </location>
</feature>
<evidence type="ECO:0000256" key="4">
    <source>
        <dbReference type="SAM" id="SignalP"/>
    </source>
</evidence>
<keyword evidence="3" id="KW-0326">Glycosidase</keyword>
<organism evidence="7 8">
    <name type="scientific">Musa acuminata subsp. malaccensis</name>
    <name type="common">Wild banana</name>
    <name type="synonym">Musa malaccensis</name>
    <dbReference type="NCBI Taxonomy" id="214687"/>
    <lineage>
        <taxon>Eukaryota</taxon>
        <taxon>Viridiplantae</taxon>
        <taxon>Streptophyta</taxon>
        <taxon>Embryophyta</taxon>
        <taxon>Tracheophyta</taxon>
        <taxon>Spermatophyta</taxon>
        <taxon>Magnoliopsida</taxon>
        <taxon>Liliopsida</taxon>
        <taxon>Zingiberales</taxon>
        <taxon>Musaceae</taxon>
        <taxon>Musa</taxon>
    </lineage>
</organism>
<dbReference type="Gene3D" id="3.40.50.1700">
    <property type="entry name" value="Glycoside hydrolase family 3 C-terminal domain"/>
    <property type="match status" value="1"/>
</dbReference>
<dbReference type="GO" id="GO:0009044">
    <property type="term" value="F:xylan 1,4-beta-xylosidase activity"/>
    <property type="evidence" value="ECO:0000318"/>
    <property type="project" value="GO_Central"/>
</dbReference>
<dbReference type="SUPFAM" id="SSF51445">
    <property type="entry name" value="(Trans)glycosidases"/>
    <property type="match status" value="1"/>
</dbReference>
<keyword evidence="1 4" id="KW-0732">Signal</keyword>
<evidence type="ECO:0000313" key="6">
    <source>
        <dbReference type="EMBL" id="CAG1847076.1"/>
    </source>
</evidence>
<keyword evidence="8" id="KW-1185">Reference proteome</keyword>